<evidence type="ECO:0008006" key="7">
    <source>
        <dbReference type="Google" id="ProtNLM"/>
    </source>
</evidence>
<dbReference type="InterPro" id="IPR036770">
    <property type="entry name" value="Ankyrin_rpt-contain_sf"/>
</dbReference>
<feature type="region of interest" description="Disordered" evidence="4">
    <location>
        <begin position="193"/>
        <end position="223"/>
    </location>
</feature>
<evidence type="ECO:0000256" key="4">
    <source>
        <dbReference type="SAM" id="MobiDB-lite"/>
    </source>
</evidence>
<evidence type="ECO:0000313" key="6">
    <source>
        <dbReference type="Proteomes" id="UP000625711"/>
    </source>
</evidence>
<dbReference type="PRINTS" id="PR01415">
    <property type="entry name" value="ANKYRIN"/>
</dbReference>
<dbReference type="Gene3D" id="1.25.40.20">
    <property type="entry name" value="Ankyrin repeat-containing domain"/>
    <property type="match status" value="1"/>
</dbReference>
<dbReference type="PROSITE" id="PS50297">
    <property type="entry name" value="ANK_REP_REGION"/>
    <property type="match status" value="2"/>
</dbReference>
<keyword evidence="6" id="KW-1185">Reference proteome</keyword>
<dbReference type="PROSITE" id="PS50088">
    <property type="entry name" value="ANK_REPEAT"/>
    <property type="match status" value="2"/>
</dbReference>
<proteinExistence type="predicted"/>
<feature type="region of interest" description="Disordered" evidence="4">
    <location>
        <begin position="527"/>
        <end position="555"/>
    </location>
</feature>
<dbReference type="SMART" id="SM00248">
    <property type="entry name" value="ANK"/>
    <property type="match status" value="3"/>
</dbReference>
<dbReference type="PANTHER" id="PTHR24173:SF40">
    <property type="entry name" value="AGAP006757-PA"/>
    <property type="match status" value="1"/>
</dbReference>
<dbReference type="AlphaFoldDB" id="A0A834IJ55"/>
<name>A0A834IJ55_RHYFE</name>
<dbReference type="InterPro" id="IPR002110">
    <property type="entry name" value="Ankyrin_rpt"/>
</dbReference>
<dbReference type="PANTHER" id="PTHR24173">
    <property type="entry name" value="ANKYRIN REPEAT CONTAINING"/>
    <property type="match status" value="1"/>
</dbReference>
<dbReference type="SUPFAM" id="SSF48403">
    <property type="entry name" value="Ankyrin repeat"/>
    <property type="match status" value="1"/>
</dbReference>
<protein>
    <recommendedName>
        <fullName evidence="7">Ankyrin repeat domain-containing protein 33B</fullName>
    </recommendedName>
</protein>
<reference evidence="5" key="1">
    <citation type="submission" date="2020-08" db="EMBL/GenBank/DDBJ databases">
        <title>Genome sequencing and assembly of the red palm weevil Rhynchophorus ferrugineus.</title>
        <authorList>
            <person name="Dias G.B."/>
            <person name="Bergman C.M."/>
            <person name="Manee M."/>
        </authorList>
    </citation>
    <scope>NUCLEOTIDE SEQUENCE</scope>
    <source>
        <strain evidence="5">AA-2017</strain>
        <tissue evidence="5">Whole larva</tissue>
    </source>
</reference>
<feature type="region of interest" description="Disordered" evidence="4">
    <location>
        <begin position="125"/>
        <end position="156"/>
    </location>
</feature>
<dbReference type="Pfam" id="PF12796">
    <property type="entry name" value="Ank_2"/>
    <property type="match status" value="1"/>
</dbReference>
<evidence type="ECO:0000256" key="1">
    <source>
        <dbReference type="ARBA" id="ARBA00022737"/>
    </source>
</evidence>
<evidence type="ECO:0000256" key="2">
    <source>
        <dbReference type="ARBA" id="ARBA00023043"/>
    </source>
</evidence>
<feature type="repeat" description="ANK" evidence="3">
    <location>
        <begin position="327"/>
        <end position="359"/>
    </location>
</feature>
<keyword evidence="1" id="KW-0677">Repeat</keyword>
<comment type="caution">
    <text evidence="5">The sequence shown here is derived from an EMBL/GenBank/DDBJ whole genome shotgun (WGS) entry which is preliminary data.</text>
</comment>
<gene>
    <name evidence="5" type="ORF">GWI33_006374</name>
</gene>
<dbReference type="EMBL" id="JAACXV010000320">
    <property type="protein sequence ID" value="KAF7280117.1"/>
    <property type="molecule type" value="Genomic_DNA"/>
</dbReference>
<accession>A0A834IJ55</accession>
<sequence length="555" mass="60167">MVITKNGSVVHPCIKEVIFVTSSAKESSQRSFSTTTRVCELPSLRYGPIGAKTTMMGPLRFINRVGQNKEKRYSSWGKDLEKNEPLKSVRRVRFSLPTPDGATDTDGCRREDVAAAPLIAADSNVNSEKPASQRPISHRAAAQSCRPIEKPAGKSSLARRFERFREHLQDRRKESVTVEVPVCVSPGVRNRVHPTGRYVRGTLSPTSNQGPQEPPPGPGGEALLRAARDGDDHQLRDLLRRALAVGISDTDLNATDSSGRTILSYVASNGSHDLLELILQLPGLDPNKPDNEGNTPLHFAAQAGQVECLNCLASRCRGVEIDARNNLGFTPLMKAALQGRNKCAKLLLFAGANPTLRDNGRGFRADQWARFCGRYVCADVIEKHARQRLLERSTSYGHWGMDHEMGARVVMGKVVPVPPVTQPQSNGLKSKLKKVFRTSSGPSSDTFSSARLVTQLTSAALCASSPVLPSSGAVPPVVKSLIRPLTVPRLQITLVNNNGDYPNCNLENAEQSADKSDRDDKIVASNKENAAASGNGVVVNGKTEAIKPARSKKKK</sequence>
<evidence type="ECO:0000256" key="3">
    <source>
        <dbReference type="PROSITE-ProRule" id="PRU00023"/>
    </source>
</evidence>
<evidence type="ECO:0000313" key="5">
    <source>
        <dbReference type="EMBL" id="KAF7280117.1"/>
    </source>
</evidence>
<dbReference type="OrthoDB" id="5406014at2759"/>
<keyword evidence="2 3" id="KW-0040">ANK repeat</keyword>
<feature type="repeat" description="ANK" evidence="3">
    <location>
        <begin position="292"/>
        <end position="326"/>
    </location>
</feature>
<dbReference type="Proteomes" id="UP000625711">
    <property type="component" value="Unassembled WGS sequence"/>
</dbReference>
<organism evidence="5 6">
    <name type="scientific">Rhynchophorus ferrugineus</name>
    <name type="common">Red palm weevil</name>
    <name type="synonym">Curculio ferrugineus</name>
    <dbReference type="NCBI Taxonomy" id="354439"/>
    <lineage>
        <taxon>Eukaryota</taxon>
        <taxon>Metazoa</taxon>
        <taxon>Ecdysozoa</taxon>
        <taxon>Arthropoda</taxon>
        <taxon>Hexapoda</taxon>
        <taxon>Insecta</taxon>
        <taxon>Pterygota</taxon>
        <taxon>Neoptera</taxon>
        <taxon>Endopterygota</taxon>
        <taxon>Coleoptera</taxon>
        <taxon>Polyphaga</taxon>
        <taxon>Cucujiformia</taxon>
        <taxon>Curculionidae</taxon>
        <taxon>Dryophthorinae</taxon>
        <taxon>Rhynchophorus</taxon>
    </lineage>
</organism>